<keyword evidence="5 8" id="KW-0863">Zinc-finger</keyword>
<gene>
    <name evidence="11" type="ORF">OLC1_LOCUS1657</name>
</gene>
<keyword evidence="7" id="KW-0862">Zinc</keyword>
<protein>
    <recommendedName>
        <fullName evidence="2">RING-type E3 ubiquitin transferase</fullName>
        <ecNumber evidence="2">2.3.2.27</ecNumber>
    </recommendedName>
</protein>
<sequence length="213" mass="24225">MTAGGEFSGEPETTFQFPGIHQPLNFQPFYSFSISPSSITDDSSMNVYTNQPETHTAPSPDEWDQPDSGGWNDWDQEFDSSLPNSTLGRFNISLEEGTVSVDVDGGESFNDDGFFRFQELVSVMEGLVPEDRQRDSKTVMEFLKSRRYEKRVPEDDEDWCEEICAICHGEFEDEEIVATLQNCKHEFHGDCITQWLIRKNACPLCNQDGLKLP</sequence>
<evidence type="ECO:0000256" key="6">
    <source>
        <dbReference type="ARBA" id="ARBA00022786"/>
    </source>
</evidence>
<dbReference type="EC" id="2.3.2.27" evidence="2"/>
<keyword evidence="3" id="KW-0808">Transferase</keyword>
<evidence type="ECO:0000256" key="5">
    <source>
        <dbReference type="ARBA" id="ARBA00022771"/>
    </source>
</evidence>
<dbReference type="InterPro" id="IPR045191">
    <property type="entry name" value="MBR1/2-like"/>
</dbReference>
<evidence type="ECO:0000256" key="8">
    <source>
        <dbReference type="PROSITE-ProRule" id="PRU00175"/>
    </source>
</evidence>
<dbReference type="GO" id="GO:0061630">
    <property type="term" value="F:ubiquitin protein ligase activity"/>
    <property type="evidence" value="ECO:0007669"/>
    <property type="project" value="UniProtKB-EC"/>
</dbReference>
<name>A0AAV1C1D8_OLDCO</name>
<reference evidence="11" key="1">
    <citation type="submission" date="2023-03" db="EMBL/GenBank/DDBJ databases">
        <authorList>
            <person name="Julca I."/>
        </authorList>
    </citation>
    <scope>NUCLEOTIDE SEQUENCE</scope>
</reference>
<dbReference type="SUPFAM" id="SSF57850">
    <property type="entry name" value="RING/U-box"/>
    <property type="match status" value="1"/>
</dbReference>
<dbReference type="Gene3D" id="3.30.40.10">
    <property type="entry name" value="Zinc/RING finger domain, C3HC4 (zinc finger)"/>
    <property type="match status" value="1"/>
</dbReference>
<evidence type="ECO:0000313" key="12">
    <source>
        <dbReference type="Proteomes" id="UP001161247"/>
    </source>
</evidence>
<dbReference type="InterPro" id="IPR001841">
    <property type="entry name" value="Znf_RING"/>
</dbReference>
<evidence type="ECO:0000256" key="1">
    <source>
        <dbReference type="ARBA" id="ARBA00000900"/>
    </source>
</evidence>
<dbReference type="GO" id="GO:0005634">
    <property type="term" value="C:nucleus"/>
    <property type="evidence" value="ECO:0007669"/>
    <property type="project" value="TreeGrafter"/>
</dbReference>
<dbReference type="GO" id="GO:0008270">
    <property type="term" value="F:zinc ion binding"/>
    <property type="evidence" value="ECO:0007669"/>
    <property type="project" value="UniProtKB-KW"/>
</dbReference>
<proteinExistence type="predicted"/>
<accession>A0AAV1C1D8</accession>
<dbReference type="Pfam" id="PF13639">
    <property type="entry name" value="zf-RING_2"/>
    <property type="match status" value="1"/>
</dbReference>
<feature type="region of interest" description="Disordered" evidence="9">
    <location>
        <begin position="41"/>
        <end position="78"/>
    </location>
</feature>
<keyword evidence="6" id="KW-0833">Ubl conjugation pathway</keyword>
<evidence type="ECO:0000256" key="9">
    <source>
        <dbReference type="SAM" id="MobiDB-lite"/>
    </source>
</evidence>
<keyword evidence="4" id="KW-0479">Metal-binding</keyword>
<dbReference type="PANTHER" id="PTHR22937:SF222">
    <property type="entry name" value="RING-TYPE E3 UBIQUITIN TRANSFERASE"/>
    <property type="match status" value="1"/>
</dbReference>
<feature type="compositionally biased region" description="Polar residues" evidence="9">
    <location>
        <begin position="45"/>
        <end position="57"/>
    </location>
</feature>
<dbReference type="CDD" id="cd16454">
    <property type="entry name" value="RING-H2_PA-TM-RING"/>
    <property type="match status" value="1"/>
</dbReference>
<dbReference type="PROSITE" id="PS50089">
    <property type="entry name" value="ZF_RING_2"/>
    <property type="match status" value="1"/>
</dbReference>
<evidence type="ECO:0000313" key="11">
    <source>
        <dbReference type="EMBL" id="CAI9089285.1"/>
    </source>
</evidence>
<dbReference type="EMBL" id="OX459118">
    <property type="protein sequence ID" value="CAI9089285.1"/>
    <property type="molecule type" value="Genomic_DNA"/>
</dbReference>
<dbReference type="SMART" id="SM00184">
    <property type="entry name" value="RING"/>
    <property type="match status" value="1"/>
</dbReference>
<dbReference type="AlphaFoldDB" id="A0AAV1C1D8"/>
<comment type="catalytic activity">
    <reaction evidence="1">
        <text>S-ubiquitinyl-[E2 ubiquitin-conjugating enzyme]-L-cysteine + [acceptor protein]-L-lysine = [E2 ubiquitin-conjugating enzyme]-L-cysteine + N(6)-ubiquitinyl-[acceptor protein]-L-lysine.</text>
        <dbReference type="EC" id="2.3.2.27"/>
    </reaction>
</comment>
<organism evidence="11 12">
    <name type="scientific">Oldenlandia corymbosa var. corymbosa</name>
    <dbReference type="NCBI Taxonomy" id="529605"/>
    <lineage>
        <taxon>Eukaryota</taxon>
        <taxon>Viridiplantae</taxon>
        <taxon>Streptophyta</taxon>
        <taxon>Embryophyta</taxon>
        <taxon>Tracheophyta</taxon>
        <taxon>Spermatophyta</taxon>
        <taxon>Magnoliopsida</taxon>
        <taxon>eudicotyledons</taxon>
        <taxon>Gunneridae</taxon>
        <taxon>Pentapetalae</taxon>
        <taxon>asterids</taxon>
        <taxon>lamiids</taxon>
        <taxon>Gentianales</taxon>
        <taxon>Rubiaceae</taxon>
        <taxon>Rubioideae</taxon>
        <taxon>Spermacoceae</taxon>
        <taxon>Hedyotis-Oldenlandia complex</taxon>
        <taxon>Oldenlandia</taxon>
    </lineage>
</organism>
<dbReference type="InterPro" id="IPR013083">
    <property type="entry name" value="Znf_RING/FYVE/PHD"/>
</dbReference>
<dbReference type="Proteomes" id="UP001161247">
    <property type="component" value="Chromosome 1"/>
</dbReference>
<keyword evidence="12" id="KW-1185">Reference proteome</keyword>
<evidence type="ECO:0000256" key="7">
    <source>
        <dbReference type="ARBA" id="ARBA00022833"/>
    </source>
</evidence>
<dbReference type="PANTHER" id="PTHR22937">
    <property type="entry name" value="E3 UBIQUITIN-PROTEIN LIGASE RNF165"/>
    <property type="match status" value="1"/>
</dbReference>
<feature type="domain" description="RING-type" evidence="10">
    <location>
        <begin position="164"/>
        <end position="206"/>
    </location>
</feature>
<evidence type="ECO:0000256" key="2">
    <source>
        <dbReference type="ARBA" id="ARBA00012483"/>
    </source>
</evidence>
<evidence type="ECO:0000259" key="10">
    <source>
        <dbReference type="PROSITE" id="PS50089"/>
    </source>
</evidence>
<evidence type="ECO:0000256" key="4">
    <source>
        <dbReference type="ARBA" id="ARBA00022723"/>
    </source>
</evidence>
<evidence type="ECO:0000256" key="3">
    <source>
        <dbReference type="ARBA" id="ARBA00022679"/>
    </source>
</evidence>